<name>A0A8S5UGS9_9CAUD</name>
<dbReference type="EMBL" id="BK016086">
    <property type="protein sequence ID" value="DAF93687.1"/>
    <property type="molecule type" value="Genomic_DNA"/>
</dbReference>
<evidence type="ECO:0000313" key="1">
    <source>
        <dbReference type="EMBL" id="DAF93687.1"/>
    </source>
</evidence>
<reference evidence="1" key="1">
    <citation type="journal article" date="2021" name="Proc. Natl. Acad. Sci. U.S.A.">
        <title>A Catalog of Tens of Thousands of Viruses from Human Metagenomes Reveals Hidden Associations with Chronic Diseases.</title>
        <authorList>
            <person name="Tisza M.J."/>
            <person name="Buck C.B."/>
        </authorList>
    </citation>
    <scope>NUCLEOTIDE SEQUENCE</scope>
    <source>
        <strain evidence="1">Ctshb19</strain>
    </source>
</reference>
<accession>A0A8S5UGS9</accession>
<sequence length="30" mass="3702">MFYLFMSQHLSPHRFPRLRGLFFAQNFCLP</sequence>
<protein>
    <submittedName>
        <fullName evidence="1">Uncharacterized protein</fullName>
    </submittedName>
</protein>
<organism evidence="1">
    <name type="scientific">Myoviridae sp. ctshb19</name>
    <dbReference type="NCBI Taxonomy" id="2825194"/>
    <lineage>
        <taxon>Viruses</taxon>
        <taxon>Duplodnaviria</taxon>
        <taxon>Heunggongvirae</taxon>
        <taxon>Uroviricota</taxon>
        <taxon>Caudoviricetes</taxon>
    </lineage>
</organism>
<proteinExistence type="predicted"/>